<evidence type="ECO:0000313" key="2">
    <source>
        <dbReference type="Proteomes" id="UP001164250"/>
    </source>
</evidence>
<protein>
    <submittedName>
        <fullName evidence="1">Uncharacterized protein</fullName>
    </submittedName>
</protein>
<gene>
    <name evidence="1" type="ORF">Patl1_34287</name>
</gene>
<sequence>MCSSMRPSRGRVLMASYTPPPPEVVDGWQPATEDQSEGSSSSSGSALFGIIMGCLIVLMIVLLVIVWFIFGRKQRFKSTARNHRGNRRFIVSDTQRVRQQEQIPVANYDNISENDKEILDWKKRFNIAVGTAKGLVHLHDGSGKPRIVPRDIKSANIILDEKWEAKCSYIDPDFFTSGIKLNEKSDVYSFGMLLLELITGCLPLNKIKPSDPDYENLAVKVHILSHQLQSFRNRVIEVTPLAVLCVNNLIDISLVSALAKPMLRKAVKDNNINVVYTDPKLGKFDKSEMFRMVHCAAACVCYPARDRPQMTEILAALEGNLDVKRLTEKIKTMLDAEAAEHILRDNKKLLEMLKAIAEEDPASSIG</sequence>
<accession>A0ACC0ZSJ9</accession>
<organism evidence="1 2">
    <name type="scientific">Pistacia atlantica</name>
    <dbReference type="NCBI Taxonomy" id="434234"/>
    <lineage>
        <taxon>Eukaryota</taxon>
        <taxon>Viridiplantae</taxon>
        <taxon>Streptophyta</taxon>
        <taxon>Embryophyta</taxon>
        <taxon>Tracheophyta</taxon>
        <taxon>Spermatophyta</taxon>
        <taxon>Magnoliopsida</taxon>
        <taxon>eudicotyledons</taxon>
        <taxon>Gunneridae</taxon>
        <taxon>Pentapetalae</taxon>
        <taxon>rosids</taxon>
        <taxon>malvids</taxon>
        <taxon>Sapindales</taxon>
        <taxon>Anacardiaceae</taxon>
        <taxon>Pistacia</taxon>
    </lineage>
</organism>
<keyword evidence="2" id="KW-1185">Reference proteome</keyword>
<comment type="caution">
    <text evidence="1">The sequence shown here is derived from an EMBL/GenBank/DDBJ whole genome shotgun (WGS) entry which is preliminary data.</text>
</comment>
<proteinExistence type="predicted"/>
<dbReference type="Proteomes" id="UP001164250">
    <property type="component" value="Chromosome 15"/>
</dbReference>
<name>A0ACC0ZSJ9_9ROSI</name>
<evidence type="ECO:0000313" key="1">
    <source>
        <dbReference type="EMBL" id="KAJ0075554.1"/>
    </source>
</evidence>
<dbReference type="EMBL" id="CM047910">
    <property type="protein sequence ID" value="KAJ0075554.1"/>
    <property type="molecule type" value="Genomic_DNA"/>
</dbReference>
<reference evidence="2" key="1">
    <citation type="journal article" date="2023" name="G3 (Bethesda)">
        <title>Genome assembly and association tests identify interacting loci associated with vigor, precocity, and sex in interspecific pistachio rootstocks.</title>
        <authorList>
            <person name="Palmer W."/>
            <person name="Jacygrad E."/>
            <person name="Sagayaradj S."/>
            <person name="Cavanaugh K."/>
            <person name="Han R."/>
            <person name="Bertier L."/>
            <person name="Beede B."/>
            <person name="Kafkas S."/>
            <person name="Golino D."/>
            <person name="Preece J."/>
            <person name="Michelmore R."/>
        </authorList>
    </citation>
    <scope>NUCLEOTIDE SEQUENCE [LARGE SCALE GENOMIC DNA]</scope>
</reference>